<evidence type="ECO:0000313" key="4">
    <source>
        <dbReference type="EMBL" id="CAF3833864.1"/>
    </source>
</evidence>
<evidence type="ECO:0000313" key="3">
    <source>
        <dbReference type="EMBL" id="CAF1284019.1"/>
    </source>
</evidence>
<feature type="transmembrane region" description="Helical" evidence="1">
    <location>
        <begin position="12"/>
        <end position="35"/>
    </location>
</feature>
<sequence>MFLLKSYPFYSYLPNIPGPIAFAVIIGLSLIGWIVQSIQAKFKPTRLIIIVTISHLTILIDSILRAVLSDTVRNTQRAYSASTSLLAVGQRLLIVSNYLFLVEWILLFKSSTKLPRIVSTVVILFVIISGVLLVPANSLSFNSEKLAMSVHFRQISCAIILCKAVSFYVLWFYVYKRCYLSSKKSYMWSFTRSILLLSINSLLALCVAIYLVVFSIPEKWNVLSQNEVWFYYFHLGPIILSQCMWTLNHPKYSLPRRRTIDKDQIPTLSTTNALADI</sequence>
<keyword evidence="1" id="KW-1133">Transmembrane helix</keyword>
<keyword evidence="1" id="KW-0812">Transmembrane</keyword>
<feature type="transmembrane region" description="Helical" evidence="1">
    <location>
        <begin position="120"/>
        <end position="140"/>
    </location>
</feature>
<evidence type="ECO:0000313" key="5">
    <source>
        <dbReference type="EMBL" id="CAF4089008.1"/>
    </source>
</evidence>
<keyword evidence="6" id="KW-1185">Reference proteome</keyword>
<feature type="transmembrane region" description="Helical" evidence="1">
    <location>
        <begin position="47"/>
        <end position="68"/>
    </location>
</feature>
<dbReference type="EMBL" id="CAJOBA010040100">
    <property type="protein sequence ID" value="CAF4089008.1"/>
    <property type="molecule type" value="Genomic_DNA"/>
</dbReference>
<feature type="transmembrane region" description="Helical" evidence="1">
    <location>
        <begin position="152"/>
        <end position="174"/>
    </location>
</feature>
<accession>A0A814LI87</accession>
<dbReference type="EMBL" id="CAJNOQ010004595">
    <property type="protein sequence ID" value="CAF1066136.1"/>
    <property type="molecule type" value="Genomic_DNA"/>
</dbReference>
<evidence type="ECO:0000256" key="1">
    <source>
        <dbReference type="SAM" id="Phobius"/>
    </source>
</evidence>
<proteinExistence type="predicted"/>
<gene>
    <name evidence="2" type="ORF">GPM918_LOCUS17034</name>
    <name evidence="3" type="ORF">OVA965_LOCUS27778</name>
    <name evidence="4" type="ORF">SRO942_LOCUS17036</name>
    <name evidence="5" type="ORF">TMI583_LOCUS28529</name>
</gene>
<feature type="transmembrane region" description="Helical" evidence="1">
    <location>
        <begin position="228"/>
        <end position="248"/>
    </location>
</feature>
<keyword evidence="1" id="KW-0472">Membrane</keyword>
<dbReference type="Proteomes" id="UP000663829">
    <property type="component" value="Unassembled WGS sequence"/>
</dbReference>
<comment type="caution">
    <text evidence="2">The sequence shown here is derived from an EMBL/GenBank/DDBJ whole genome shotgun (WGS) entry which is preliminary data.</text>
</comment>
<dbReference type="Proteomes" id="UP000681722">
    <property type="component" value="Unassembled WGS sequence"/>
</dbReference>
<reference evidence="2" key="1">
    <citation type="submission" date="2021-02" db="EMBL/GenBank/DDBJ databases">
        <authorList>
            <person name="Nowell W R."/>
        </authorList>
    </citation>
    <scope>NUCLEOTIDE SEQUENCE</scope>
</reference>
<dbReference type="OrthoDB" id="10052780at2759"/>
<dbReference type="EMBL" id="CAJOBC010004596">
    <property type="protein sequence ID" value="CAF3833864.1"/>
    <property type="molecule type" value="Genomic_DNA"/>
</dbReference>
<organism evidence="2 6">
    <name type="scientific">Didymodactylos carnosus</name>
    <dbReference type="NCBI Taxonomy" id="1234261"/>
    <lineage>
        <taxon>Eukaryota</taxon>
        <taxon>Metazoa</taxon>
        <taxon>Spiralia</taxon>
        <taxon>Gnathifera</taxon>
        <taxon>Rotifera</taxon>
        <taxon>Eurotatoria</taxon>
        <taxon>Bdelloidea</taxon>
        <taxon>Philodinida</taxon>
        <taxon>Philodinidae</taxon>
        <taxon>Didymodactylos</taxon>
    </lineage>
</organism>
<evidence type="ECO:0000313" key="2">
    <source>
        <dbReference type="EMBL" id="CAF1066136.1"/>
    </source>
</evidence>
<dbReference type="Proteomes" id="UP000682733">
    <property type="component" value="Unassembled WGS sequence"/>
</dbReference>
<feature type="transmembrane region" description="Helical" evidence="1">
    <location>
        <begin position="194"/>
        <end position="216"/>
    </location>
</feature>
<dbReference type="EMBL" id="CAJNOK010018530">
    <property type="protein sequence ID" value="CAF1284019.1"/>
    <property type="molecule type" value="Genomic_DNA"/>
</dbReference>
<name>A0A814LI87_9BILA</name>
<evidence type="ECO:0000313" key="6">
    <source>
        <dbReference type="Proteomes" id="UP000663829"/>
    </source>
</evidence>
<dbReference type="AlphaFoldDB" id="A0A814LI87"/>
<dbReference type="Proteomes" id="UP000677228">
    <property type="component" value="Unassembled WGS sequence"/>
</dbReference>
<protein>
    <submittedName>
        <fullName evidence="2">Uncharacterized protein</fullName>
    </submittedName>
</protein>
<feature type="transmembrane region" description="Helical" evidence="1">
    <location>
        <begin position="88"/>
        <end position="108"/>
    </location>
</feature>